<name>A0A845QW43_9CLOT</name>
<dbReference type="Proteomes" id="UP000467132">
    <property type="component" value="Unassembled WGS sequence"/>
</dbReference>
<comment type="caution">
    <text evidence="1">The sequence shown here is derived from an EMBL/GenBank/DDBJ whole genome shotgun (WGS) entry which is preliminary data.</text>
</comment>
<evidence type="ECO:0000313" key="1">
    <source>
        <dbReference type="EMBL" id="NBI06300.1"/>
    </source>
</evidence>
<sequence>MIVVDYNCKICGGNDKDSIDFLGSKICKSCVNKISSTDVYDTINYEYYKANIKKMWLDYIAN</sequence>
<evidence type="ECO:0000313" key="2">
    <source>
        <dbReference type="Proteomes" id="UP000467132"/>
    </source>
</evidence>
<organism evidence="1 2">
    <name type="scientific">Senegalia massiliensis</name>
    <dbReference type="NCBI Taxonomy" id="1720316"/>
    <lineage>
        <taxon>Bacteria</taxon>
        <taxon>Bacillati</taxon>
        <taxon>Bacillota</taxon>
        <taxon>Clostridia</taxon>
        <taxon>Eubacteriales</taxon>
        <taxon>Clostridiaceae</taxon>
        <taxon>Senegalia</taxon>
    </lineage>
</organism>
<keyword evidence="2" id="KW-1185">Reference proteome</keyword>
<accession>A0A845QW43</accession>
<dbReference type="Pfam" id="PF10764">
    <property type="entry name" value="Gin"/>
    <property type="match status" value="1"/>
</dbReference>
<reference evidence="1 2" key="1">
    <citation type="submission" date="2018-08" db="EMBL/GenBank/DDBJ databases">
        <title>Murine metabolic-syndrome-specific gut microbial biobank.</title>
        <authorList>
            <person name="Liu C."/>
        </authorList>
    </citation>
    <scope>NUCLEOTIDE SEQUENCE [LARGE SCALE GENOMIC DNA]</scope>
    <source>
        <strain evidence="1 2">583</strain>
    </source>
</reference>
<dbReference type="InterPro" id="IPR019700">
    <property type="entry name" value="Sigma-G_inhibitor_Gin"/>
</dbReference>
<dbReference type="EMBL" id="QXXA01000005">
    <property type="protein sequence ID" value="NBI06300.1"/>
    <property type="molecule type" value="Genomic_DNA"/>
</dbReference>
<protein>
    <submittedName>
        <fullName evidence="1">Sigma-G inhibitor, Gin</fullName>
    </submittedName>
</protein>
<dbReference type="AlphaFoldDB" id="A0A845QW43"/>
<gene>
    <name evidence="1" type="ORF">D3Z33_05420</name>
</gene>
<proteinExistence type="predicted"/>